<dbReference type="EMBL" id="OD564488">
    <property type="protein sequence ID" value="CAD7438595.1"/>
    <property type="molecule type" value="Genomic_DNA"/>
</dbReference>
<accession>A0A7R9EPY6</accession>
<evidence type="ECO:0000256" key="1">
    <source>
        <dbReference type="SAM" id="MobiDB-lite"/>
    </source>
</evidence>
<evidence type="ECO:0000313" key="2">
    <source>
        <dbReference type="EMBL" id="CAD7438595.1"/>
    </source>
</evidence>
<proteinExistence type="predicted"/>
<organism evidence="2">
    <name type="scientific">Timema bartmani</name>
    <dbReference type="NCBI Taxonomy" id="61472"/>
    <lineage>
        <taxon>Eukaryota</taxon>
        <taxon>Metazoa</taxon>
        <taxon>Ecdysozoa</taxon>
        <taxon>Arthropoda</taxon>
        <taxon>Hexapoda</taxon>
        <taxon>Insecta</taxon>
        <taxon>Pterygota</taxon>
        <taxon>Neoptera</taxon>
        <taxon>Polyneoptera</taxon>
        <taxon>Phasmatodea</taxon>
        <taxon>Timematodea</taxon>
        <taxon>Timematoidea</taxon>
        <taxon>Timematidae</taxon>
        <taxon>Timema</taxon>
    </lineage>
</organism>
<feature type="compositionally biased region" description="Low complexity" evidence="1">
    <location>
        <begin position="218"/>
        <end position="232"/>
    </location>
</feature>
<gene>
    <name evidence="2" type="ORF">TBIB3V08_LOCUS1183</name>
</gene>
<feature type="compositionally biased region" description="Polar residues" evidence="1">
    <location>
        <begin position="188"/>
        <end position="202"/>
    </location>
</feature>
<protein>
    <submittedName>
        <fullName evidence="2">Uncharacterized protein</fullName>
    </submittedName>
</protein>
<reference evidence="2" key="1">
    <citation type="submission" date="2020-11" db="EMBL/GenBank/DDBJ databases">
        <authorList>
            <person name="Tran Van P."/>
        </authorList>
    </citation>
    <scope>NUCLEOTIDE SEQUENCE</scope>
</reference>
<feature type="region of interest" description="Disordered" evidence="1">
    <location>
        <begin position="187"/>
        <end position="232"/>
    </location>
</feature>
<sequence>MIVPTPFPDKPTPVFQAITPTVRYPGRISRLLSATVLVSMVCYMASSFETTGLVSIVCYVASSFETTGLVSMVCYVASSFETTGLVSIVCYVASSFETTGLVKEGFGNQINLCRDRGLNPGLPAQKSDTLPLDHQSANALVVLSPTAEDGEIEVRISMICLLLAALTVSCLAQDGAVTELQAAGTTAEDVSTSSVKGSSVAETSEGGPRGGSSDAEKSPSLISIPPISLSLG</sequence>
<name>A0A7R9EPY6_9NEOP</name>
<dbReference type="AlphaFoldDB" id="A0A7R9EPY6"/>